<dbReference type="Proteomes" id="UP000814126">
    <property type="component" value="Unassembled WGS sequence"/>
</dbReference>
<sequence length="104" mass="11558">MNAVAVVSIYVVTNRASYLKCDVSVSVYVAVVWIQDQATGPGLLDGLCQTMLLVTTHSFRELKLSQHRGALVGSLDEHYNEQHPHSALKYRSPREFRRSVAASI</sequence>
<organism evidence="1 2">
    <name type="scientific">Pseudomonas poae</name>
    <dbReference type="NCBI Taxonomy" id="200451"/>
    <lineage>
        <taxon>Bacteria</taxon>
        <taxon>Pseudomonadati</taxon>
        <taxon>Pseudomonadota</taxon>
        <taxon>Gammaproteobacteria</taxon>
        <taxon>Pseudomonadales</taxon>
        <taxon>Pseudomonadaceae</taxon>
        <taxon>Pseudomonas</taxon>
    </lineage>
</organism>
<evidence type="ECO:0000313" key="2">
    <source>
        <dbReference type="Proteomes" id="UP000814126"/>
    </source>
</evidence>
<dbReference type="EMBL" id="WJZX01000102">
    <property type="protein sequence ID" value="MCF5657310.1"/>
    <property type="molecule type" value="Genomic_DNA"/>
</dbReference>
<dbReference type="AlphaFoldDB" id="A0AAP2S5B6"/>
<evidence type="ECO:0008006" key="3">
    <source>
        <dbReference type="Google" id="ProtNLM"/>
    </source>
</evidence>
<name>A0AAP2S5B6_9PSED</name>
<reference evidence="1" key="1">
    <citation type="submission" date="2019-11" db="EMBL/GenBank/DDBJ databases">
        <title>Epiphytic Pseudomonas syringae from cherry orchards.</title>
        <authorList>
            <person name="Hulin M.T."/>
        </authorList>
    </citation>
    <scope>NUCLEOTIDE SEQUENCE</scope>
    <source>
        <strain evidence="1">PA-2-1F</strain>
    </source>
</reference>
<protein>
    <recommendedName>
        <fullName evidence="3">Integrase catalytic domain-containing protein</fullName>
    </recommendedName>
</protein>
<evidence type="ECO:0000313" key="1">
    <source>
        <dbReference type="EMBL" id="MCF5657310.1"/>
    </source>
</evidence>
<accession>A0AAP2S5B6</accession>
<proteinExistence type="predicted"/>
<gene>
    <name evidence="1" type="ORF">GIV46_20065</name>
</gene>
<comment type="caution">
    <text evidence="1">The sequence shown here is derived from an EMBL/GenBank/DDBJ whole genome shotgun (WGS) entry which is preliminary data.</text>
</comment>